<dbReference type="Gene3D" id="3.40.50.300">
    <property type="entry name" value="P-loop containing nucleotide triphosphate hydrolases"/>
    <property type="match status" value="3"/>
</dbReference>
<comment type="subcellular location">
    <subcellularLocation>
        <location evidence="1">Membrane</location>
        <topology evidence="1">Multi-pass membrane protein</topology>
    </subcellularLocation>
</comment>
<feature type="transmembrane region" description="Helical" evidence="13">
    <location>
        <begin position="109"/>
        <end position="129"/>
    </location>
</feature>
<evidence type="ECO:0000256" key="4">
    <source>
        <dbReference type="ARBA" id="ARBA00022692"/>
    </source>
</evidence>
<dbReference type="EMBL" id="CAJGYO010000001">
    <property type="protein sequence ID" value="CAD6203163.1"/>
    <property type="molecule type" value="Genomic_DNA"/>
</dbReference>
<dbReference type="FunFam" id="3.40.50.300:FF:000508">
    <property type="entry name" value="ABC transporter C family member 5"/>
    <property type="match status" value="1"/>
</dbReference>
<dbReference type="Pfam" id="PF00005">
    <property type="entry name" value="ABC_tran"/>
    <property type="match status" value="2"/>
</dbReference>
<dbReference type="OrthoDB" id="640413at2759"/>
<protein>
    <recommendedName>
        <fullName evidence="19">ABC transporter C family member 3</fullName>
    </recommendedName>
</protein>
<dbReference type="GO" id="GO:0016020">
    <property type="term" value="C:membrane"/>
    <property type="evidence" value="ECO:0007669"/>
    <property type="project" value="UniProtKB-SubCell"/>
</dbReference>
<feature type="domain" description="ABC transporter" evidence="15">
    <location>
        <begin position="493"/>
        <end position="716"/>
    </location>
</feature>
<dbReference type="CDD" id="cd03244">
    <property type="entry name" value="ABCC_MRP_domain2"/>
    <property type="match status" value="1"/>
</dbReference>
<dbReference type="FunFam" id="1.20.1560.10:FF:000003">
    <property type="entry name" value="ABC transporter C family member 10"/>
    <property type="match status" value="1"/>
</dbReference>
<dbReference type="PROSITE" id="PS50929">
    <property type="entry name" value="ABC_TM1F"/>
    <property type="match status" value="2"/>
</dbReference>
<proteinExistence type="inferred from homology"/>
<dbReference type="InterPro" id="IPR044746">
    <property type="entry name" value="ABCC_6TM_D1"/>
</dbReference>
<dbReference type="FunFam" id="1.20.1560.10:FF:000002">
    <property type="entry name" value="ABC transporter C family member 5"/>
    <property type="match status" value="1"/>
</dbReference>
<keyword evidence="8" id="KW-1278">Translocase</keyword>
<reference evidence="17" key="1">
    <citation type="submission" date="2020-10" db="EMBL/GenBank/DDBJ databases">
        <authorList>
            <person name="Han B."/>
            <person name="Lu T."/>
            <person name="Zhao Q."/>
            <person name="Huang X."/>
            <person name="Zhao Y."/>
        </authorList>
    </citation>
    <scope>NUCLEOTIDE SEQUENCE</scope>
</reference>
<feature type="domain" description="ABC transmembrane type-1" evidence="16">
    <location>
        <begin position="254"/>
        <end position="466"/>
    </location>
</feature>
<dbReference type="CDD" id="cd18579">
    <property type="entry name" value="ABC_6TM_ABCC_D1"/>
    <property type="match status" value="1"/>
</dbReference>
<keyword evidence="5" id="KW-0677">Repeat</keyword>
<evidence type="ECO:0000256" key="13">
    <source>
        <dbReference type="SAM" id="Phobius"/>
    </source>
</evidence>
<comment type="function">
    <text evidence="11">ABC transporter that may affect phytic acid transport and compartmentalization. May function directly or indirectly in removing phytic acid from the cytosol or in vesicle trafficking. Required for phytic acid accumulation in developing seeds. Phytic acid is the primary storage form of phosphorus in cereal grains and other plant seeds.</text>
</comment>
<sequence length="1329" mass="145979">MAATPAGEGSLIFFLQPLFLHGVSAAAHLTHALAVAGRLLFCRLSAGRTARTKDEEVEGDASRGGVGRFRCYGYGVTACTTWTLAAFEVLVAAYSWATSLDGFLVPGRSWALDGVSVVAAVVLLSAGFLGRRAGRGQGHASEEPLLNGAHVAADENSSIAGAAGSSLLTGAGFLSVLTFSWMAPLLSVGHRKTLVLEDVPGLEPGDSVAGLLPSFKANLEALSRDDDSSSSSRKVVTAFKLTKALLRTVWWHVAVTAFYALVYNVATYVGPYLIDSVVQYLNGDERYASKGPLLVLAFIVAKAFECLSQRHWFFRLQQAGIRARSALVAVVYQKSLALSSQSRRSRTSGEMINIISVDADRVGIFAWYMHDLWLVPLQVGMAMFILYSTLGLASLAALGATVVIMLANVPPGKMQEKFEDKLMDSKDVRMKATTEILRNMRILKLQGWEMKFLSKIIELRKTETNWIASFLCLDELPSDTVQRLPSGSSDFAINVNNGCFSWEASPEVPTLKDLSFQARPGMRVAVCGTVGSGKSSLLSCILGEIPKLSGEVQTCGTTAYVSQSAWIQSGKIQENILFGKEMDAEKYDRVLESCSLKKDLEILPFGDQTVIGERGINLSGGQKQRIQIARALYQDSDIYLFDDPFSAVDAHTGSHLFKECLLGDLASKTVVYVTHQIEFLPTADLILVMKDGRIAQAGKYDEILDPGKEFMELVGAHKDALTTLDAIDSMNGGNVPSPSSGKAKPKLSRSLSSVEKKDKANNDEQNAQSGQLVQEEEREKGRVGFWVYWKYLTLAYKGALVPLVLLAQILFQILQIASNYWMAWAAPVSKDLEPSVSMSTLIYVYVILALGSSLCILVRSLFLATAAYKTATLLFNKMHLSIFRAPMSFFDSTPSRRILNRASTDQSEVDTNIADQMGSVAFSIIELIGIILVMSQVAWQVFVVFIPVFATCVWYQRYYIDTARELQRLVGVCKAPTIQHFAESITGSTTIRSFGKENQFVSTNSHLTDAYSRPIFYNTGAMQWLCFRLDVSSLIFAFSLIFFINLPTGLIDPGIAGLAITYGLNLKLLQAWVVRGMCTLENKIISVERILQYISIPAEPPLVMSQDKLAHNWPSNGEIQLHNLHVKYVPRLPFVLKGLTVTFPGGMKTGIVGRTGSGKSTLIQALFRIVDPIIGQILIDDVDICTIGLHDLRSRLSIILQEPTMFEGTVRSNLDPLGEYSDDQIWEALDCCQLGDEVRKKELKLDSLVIENVDTATDNLIQKTLRQQFSETTVITIVHRITSVLDSDMVLLLDNGVAVEHDRPTKLLEDKSSLFSKLVAEYTMQSVHT</sequence>
<dbReference type="InterPro" id="IPR027417">
    <property type="entry name" value="P-loop_NTPase"/>
</dbReference>
<keyword evidence="18" id="KW-1185">Reference proteome</keyword>
<evidence type="ECO:0008006" key="19">
    <source>
        <dbReference type="Google" id="ProtNLM"/>
    </source>
</evidence>
<comment type="similarity">
    <text evidence="2">Belongs to the ABC transporter superfamily. ABCC family. Conjugate transporter (TC 3.A.1.208) subfamily.</text>
</comment>
<evidence type="ECO:0000256" key="12">
    <source>
        <dbReference type="SAM" id="MobiDB-lite"/>
    </source>
</evidence>
<feature type="signal peptide" evidence="14">
    <location>
        <begin position="1"/>
        <end position="25"/>
    </location>
</feature>
<dbReference type="InterPro" id="IPR050173">
    <property type="entry name" value="ABC_transporter_C-like"/>
</dbReference>
<dbReference type="SMART" id="SM00382">
    <property type="entry name" value="AAA"/>
    <property type="match status" value="2"/>
</dbReference>
<keyword evidence="3" id="KW-0813">Transport</keyword>
<feature type="region of interest" description="Disordered" evidence="12">
    <location>
        <begin position="732"/>
        <end position="775"/>
    </location>
</feature>
<dbReference type="GO" id="GO:0140359">
    <property type="term" value="F:ABC-type transporter activity"/>
    <property type="evidence" value="ECO:0007669"/>
    <property type="project" value="InterPro"/>
</dbReference>
<keyword evidence="14" id="KW-0732">Signal</keyword>
<organism evidence="17 18">
    <name type="scientific">Miscanthus lutarioriparius</name>
    <dbReference type="NCBI Taxonomy" id="422564"/>
    <lineage>
        <taxon>Eukaryota</taxon>
        <taxon>Viridiplantae</taxon>
        <taxon>Streptophyta</taxon>
        <taxon>Embryophyta</taxon>
        <taxon>Tracheophyta</taxon>
        <taxon>Spermatophyta</taxon>
        <taxon>Magnoliopsida</taxon>
        <taxon>Liliopsida</taxon>
        <taxon>Poales</taxon>
        <taxon>Poaceae</taxon>
        <taxon>PACMAD clade</taxon>
        <taxon>Panicoideae</taxon>
        <taxon>Andropogonodae</taxon>
        <taxon>Andropogoneae</taxon>
        <taxon>Saccharinae</taxon>
        <taxon>Miscanthus</taxon>
    </lineage>
</organism>
<evidence type="ECO:0000259" key="16">
    <source>
        <dbReference type="PROSITE" id="PS50929"/>
    </source>
</evidence>
<evidence type="ECO:0000256" key="9">
    <source>
        <dbReference type="ARBA" id="ARBA00022989"/>
    </source>
</evidence>
<dbReference type="InterPro" id="IPR044726">
    <property type="entry name" value="ABCC_6TM_D2"/>
</dbReference>
<keyword evidence="6" id="KW-0547">Nucleotide-binding</keyword>
<feature type="transmembrane region" description="Helical" evidence="13">
    <location>
        <begin position="249"/>
        <end position="269"/>
    </location>
</feature>
<dbReference type="InterPro" id="IPR036640">
    <property type="entry name" value="ABC1_TM_sf"/>
</dbReference>
<evidence type="ECO:0000256" key="11">
    <source>
        <dbReference type="ARBA" id="ARBA00057614"/>
    </source>
</evidence>
<feature type="transmembrane region" description="Helical" evidence="13">
    <location>
        <begin position="289"/>
        <end position="307"/>
    </location>
</feature>
<feature type="domain" description="ABC transmembrane type-1" evidence="16">
    <location>
        <begin position="803"/>
        <end position="1082"/>
    </location>
</feature>
<dbReference type="PROSITE" id="PS00211">
    <property type="entry name" value="ABC_TRANSPORTER_1"/>
    <property type="match status" value="1"/>
</dbReference>
<dbReference type="PANTHER" id="PTHR24223:SF438">
    <property type="entry name" value="ABC TRANSPORTER C FAMILY MEMBER 3"/>
    <property type="match status" value="1"/>
</dbReference>
<feature type="domain" description="ABC transporter" evidence="15">
    <location>
        <begin position="1119"/>
        <end position="1320"/>
    </location>
</feature>
<accession>A0A811M9W7</accession>
<evidence type="ECO:0000256" key="8">
    <source>
        <dbReference type="ARBA" id="ARBA00022967"/>
    </source>
</evidence>
<dbReference type="GO" id="GO:0016887">
    <property type="term" value="F:ATP hydrolysis activity"/>
    <property type="evidence" value="ECO:0007669"/>
    <property type="project" value="InterPro"/>
</dbReference>
<evidence type="ECO:0000256" key="1">
    <source>
        <dbReference type="ARBA" id="ARBA00004141"/>
    </source>
</evidence>
<feature type="transmembrane region" description="Helical" evidence="13">
    <location>
        <begin position="18"/>
        <end position="41"/>
    </location>
</feature>
<evidence type="ECO:0000313" key="17">
    <source>
        <dbReference type="EMBL" id="CAD6203163.1"/>
    </source>
</evidence>
<dbReference type="PROSITE" id="PS50893">
    <property type="entry name" value="ABC_TRANSPORTER_2"/>
    <property type="match status" value="2"/>
</dbReference>
<feature type="transmembrane region" description="Helical" evidence="13">
    <location>
        <begin position="799"/>
        <end position="822"/>
    </location>
</feature>
<evidence type="ECO:0000313" key="18">
    <source>
        <dbReference type="Proteomes" id="UP000604825"/>
    </source>
</evidence>
<name>A0A811M9W7_9POAL</name>
<dbReference type="FunFam" id="3.40.50.300:FF:003838">
    <property type="entry name" value="ATP-dependent bile acid permease, putative"/>
    <property type="match status" value="1"/>
</dbReference>
<dbReference type="InterPro" id="IPR011527">
    <property type="entry name" value="ABC1_TM_dom"/>
</dbReference>
<evidence type="ECO:0000259" key="15">
    <source>
        <dbReference type="PROSITE" id="PS50893"/>
    </source>
</evidence>
<dbReference type="SUPFAM" id="SSF90123">
    <property type="entry name" value="ABC transporter transmembrane region"/>
    <property type="match status" value="2"/>
</dbReference>
<dbReference type="CDD" id="cd03250">
    <property type="entry name" value="ABCC_MRP_domain1"/>
    <property type="match status" value="1"/>
</dbReference>
<feature type="transmembrane region" description="Helical" evidence="13">
    <location>
        <begin position="842"/>
        <end position="868"/>
    </location>
</feature>
<dbReference type="CDD" id="cd18580">
    <property type="entry name" value="ABC_6TM_ABCC_D2"/>
    <property type="match status" value="1"/>
</dbReference>
<evidence type="ECO:0000256" key="7">
    <source>
        <dbReference type="ARBA" id="ARBA00022840"/>
    </source>
</evidence>
<evidence type="ECO:0000256" key="3">
    <source>
        <dbReference type="ARBA" id="ARBA00022448"/>
    </source>
</evidence>
<dbReference type="Proteomes" id="UP000604825">
    <property type="component" value="Unassembled WGS sequence"/>
</dbReference>
<dbReference type="Pfam" id="PF00664">
    <property type="entry name" value="ABC_membrane"/>
    <property type="match status" value="2"/>
</dbReference>
<dbReference type="InterPro" id="IPR017871">
    <property type="entry name" value="ABC_transporter-like_CS"/>
</dbReference>
<dbReference type="SUPFAM" id="SSF52540">
    <property type="entry name" value="P-loop containing nucleoside triphosphate hydrolases"/>
    <property type="match status" value="2"/>
</dbReference>
<feature type="compositionally biased region" description="Polar residues" evidence="12">
    <location>
        <begin position="763"/>
        <end position="772"/>
    </location>
</feature>
<feature type="chain" id="PRO_5032709535" description="ABC transporter C family member 3" evidence="14">
    <location>
        <begin position="26"/>
        <end position="1329"/>
    </location>
</feature>
<keyword evidence="4 13" id="KW-0812">Transmembrane</keyword>
<gene>
    <name evidence="17" type="ORF">NCGR_LOCUS1376</name>
</gene>
<keyword evidence="10 13" id="KW-0472">Membrane</keyword>
<feature type="transmembrane region" description="Helical" evidence="13">
    <location>
        <begin position="72"/>
        <end position="97"/>
    </location>
</feature>
<evidence type="ECO:0000256" key="2">
    <source>
        <dbReference type="ARBA" id="ARBA00009726"/>
    </source>
</evidence>
<keyword evidence="7" id="KW-0067">ATP-binding</keyword>
<dbReference type="InterPro" id="IPR003439">
    <property type="entry name" value="ABC_transporter-like_ATP-bd"/>
</dbReference>
<evidence type="ECO:0000256" key="5">
    <source>
        <dbReference type="ARBA" id="ARBA00022737"/>
    </source>
</evidence>
<feature type="transmembrane region" description="Helical" evidence="13">
    <location>
        <begin position="1025"/>
        <end position="1044"/>
    </location>
</feature>
<dbReference type="Gene3D" id="1.20.1560.10">
    <property type="entry name" value="ABC transporter type 1, transmembrane domain"/>
    <property type="match status" value="2"/>
</dbReference>
<dbReference type="GO" id="GO:0005524">
    <property type="term" value="F:ATP binding"/>
    <property type="evidence" value="ECO:0007669"/>
    <property type="project" value="UniProtKB-KW"/>
</dbReference>
<comment type="caution">
    <text evidence="17">The sequence shown here is derived from an EMBL/GenBank/DDBJ whole genome shotgun (WGS) entry which is preliminary data.</text>
</comment>
<keyword evidence="9 13" id="KW-1133">Transmembrane helix</keyword>
<feature type="transmembrane region" description="Helical" evidence="13">
    <location>
        <begin position="381"/>
        <end position="407"/>
    </location>
</feature>
<evidence type="ECO:0000256" key="6">
    <source>
        <dbReference type="ARBA" id="ARBA00022741"/>
    </source>
</evidence>
<dbReference type="PANTHER" id="PTHR24223">
    <property type="entry name" value="ATP-BINDING CASSETTE SUB-FAMILY C"/>
    <property type="match status" value="1"/>
</dbReference>
<evidence type="ECO:0000256" key="10">
    <source>
        <dbReference type="ARBA" id="ARBA00023136"/>
    </source>
</evidence>
<dbReference type="InterPro" id="IPR003593">
    <property type="entry name" value="AAA+_ATPase"/>
</dbReference>
<evidence type="ECO:0000256" key="14">
    <source>
        <dbReference type="SAM" id="SignalP"/>
    </source>
</evidence>